<name>A0A926INR7_9BACT</name>
<evidence type="ECO:0000313" key="6">
    <source>
        <dbReference type="Proteomes" id="UP000651085"/>
    </source>
</evidence>
<feature type="domain" description="4Fe-4S ferredoxin-type" evidence="4">
    <location>
        <begin position="2"/>
        <end position="31"/>
    </location>
</feature>
<keyword evidence="6" id="KW-1185">Reference proteome</keyword>
<dbReference type="InterPro" id="IPR017900">
    <property type="entry name" value="4Fe4S_Fe_S_CS"/>
</dbReference>
<dbReference type="PANTHER" id="PTHR43193">
    <property type="match status" value="1"/>
</dbReference>
<dbReference type="Pfam" id="PF12838">
    <property type="entry name" value="Fer4_7"/>
    <property type="match status" value="1"/>
</dbReference>
<evidence type="ECO:0000256" key="2">
    <source>
        <dbReference type="ARBA" id="ARBA00023004"/>
    </source>
</evidence>
<evidence type="ECO:0000256" key="3">
    <source>
        <dbReference type="ARBA" id="ARBA00023014"/>
    </source>
</evidence>
<dbReference type="Pfam" id="PF04432">
    <property type="entry name" value="FrhB_FdhB_C"/>
    <property type="match status" value="1"/>
</dbReference>
<dbReference type="InterPro" id="IPR052977">
    <property type="entry name" value="Polyferredoxin-like_ET"/>
</dbReference>
<dbReference type="PROSITE" id="PS51379">
    <property type="entry name" value="4FE4S_FER_2"/>
    <property type="match status" value="2"/>
</dbReference>
<keyword evidence="2" id="KW-0408">Iron</keyword>
<dbReference type="AlphaFoldDB" id="A0A926INR7"/>
<dbReference type="RefSeq" id="WP_262432972.1">
    <property type="nucleotide sequence ID" value="NZ_JACRTF010000001.1"/>
</dbReference>
<gene>
    <name evidence="5" type="ORF">H8744_00555</name>
</gene>
<sequence length="416" mass="47885">MFFKSLDKKECCACTVCQHICPTKSISFSDDEEGFKYPQIDHSTCINCGLCERSCPVEHPLYDNNSNPIVYAAKLYNTKELVKSSSGGLFYSIAKAVLSKRGTVYGAAFDENLKLKHCGIENLDDLQPLRGSKYIQSNLGDIFLDVKDQLTSDRWVYFVGTPCQVAGLKSFLKKDYPKLITSDLVCHGVPSQKLFDAHIDYLENKYKRKVLKYQFRNNKNWGGCEIVDFATPKGKSKRLTLPSYELSPYLYSFMYAMTYRHSCYDCKFARIPRQGDITLADFWGANVYFPKMNTNKGVSLVLVNNRKGEIIWNEIADQLENHVSRIEDAAKFNGNLIQRTEKSIYRDDIYKQIENEGYSTIANTVFRSPRYIKVKISNVIIYTPGLNIIHKFYRILKKIFISFKSYFSLHHGNYPK</sequence>
<reference evidence="5" key="1">
    <citation type="submission" date="2020-08" db="EMBL/GenBank/DDBJ databases">
        <title>Genome public.</title>
        <authorList>
            <person name="Liu C."/>
            <person name="Sun Q."/>
        </authorList>
    </citation>
    <scope>NUCLEOTIDE SEQUENCE</scope>
    <source>
        <strain evidence="5">N12</strain>
    </source>
</reference>
<protein>
    <submittedName>
        <fullName evidence="5">Coenzyme F420 hydrogenase/dehydrogenase, beta subunit C-terminal domain</fullName>
    </submittedName>
</protein>
<dbReference type="InterPro" id="IPR017896">
    <property type="entry name" value="4Fe4S_Fe-S-bd"/>
</dbReference>
<dbReference type="PROSITE" id="PS00198">
    <property type="entry name" value="4FE4S_FER_1"/>
    <property type="match status" value="1"/>
</dbReference>
<dbReference type="SUPFAM" id="SSF54862">
    <property type="entry name" value="4Fe-4S ferredoxins"/>
    <property type="match status" value="1"/>
</dbReference>
<evidence type="ECO:0000313" key="5">
    <source>
        <dbReference type="EMBL" id="MBC8591750.1"/>
    </source>
</evidence>
<dbReference type="Gene3D" id="3.30.70.20">
    <property type="match status" value="1"/>
</dbReference>
<dbReference type="InterPro" id="IPR007525">
    <property type="entry name" value="FrhB_FdhB_C"/>
</dbReference>
<keyword evidence="3" id="KW-0411">Iron-sulfur</keyword>
<feature type="domain" description="4Fe-4S ferredoxin-type" evidence="4">
    <location>
        <begin position="36"/>
        <end position="65"/>
    </location>
</feature>
<accession>A0A926INR7</accession>
<dbReference type="GO" id="GO:0051536">
    <property type="term" value="F:iron-sulfur cluster binding"/>
    <property type="evidence" value="ECO:0007669"/>
    <property type="project" value="UniProtKB-KW"/>
</dbReference>
<organism evidence="5 6">
    <name type="scientific">Jilunia laotingensis</name>
    <dbReference type="NCBI Taxonomy" id="2763675"/>
    <lineage>
        <taxon>Bacteria</taxon>
        <taxon>Pseudomonadati</taxon>
        <taxon>Bacteroidota</taxon>
        <taxon>Bacteroidia</taxon>
        <taxon>Bacteroidales</taxon>
        <taxon>Bacteroidaceae</taxon>
        <taxon>Jilunia</taxon>
    </lineage>
</organism>
<dbReference type="PANTHER" id="PTHR43193:SF2">
    <property type="entry name" value="POLYFERREDOXIN PROTEIN FWDF"/>
    <property type="match status" value="1"/>
</dbReference>
<evidence type="ECO:0000256" key="1">
    <source>
        <dbReference type="ARBA" id="ARBA00022723"/>
    </source>
</evidence>
<proteinExistence type="predicted"/>
<dbReference type="EMBL" id="JACRTF010000001">
    <property type="protein sequence ID" value="MBC8591750.1"/>
    <property type="molecule type" value="Genomic_DNA"/>
</dbReference>
<evidence type="ECO:0000259" key="4">
    <source>
        <dbReference type="PROSITE" id="PS51379"/>
    </source>
</evidence>
<dbReference type="GO" id="GO:0046872">
    <property type="term" value="F:metal ion binding"/>
    <property type="evidence" value="ECO:0007669"/>
    <property type="project" value="UniProtKB-KW"/>
</dbReference>
<keyword evidence="1" id="KW-0479">Metal-binding</keyword>
<comment type="caution">
    <text evidence="5">The sequence shown here is derived from an EMBL/GenBank/DDBJ whole genome shotgun (WGS) entry which is preliminary data.</text>
</comment>
<dbReference type="Proteomes" id="UP000651085">
    <property type="component" value="Unassembled WGS sequence"/>
</dbReference>